<proteinExistence type="predicted"/>
<evidence type="ECO:0000313" key="2">
    <source>
        <dbReference type="Proteomes" id="UP001159363"/>
    </source>
</evidence>
<keyword evidence="2" id="KW-1185">Reference proteome</keyword>
<dbReference type="Proteomes" id="UP001159363">
    <property type="component" value="Chromosome 11"/>
</dbReference>
<accession>A0ABQ9GJ49</accession>
<comment type="caution">
    <text evidence="1">The sequence shown here is derived from an EMBL/GenBank/DDBJ whole genome shotgun (WGS) entry which is preliminary data.</text>
</comment>
<name>A0ABQ9GJ49_9NEOP</name>
<reference evidence="1 2" key="1">
    <citation type="submission" date="2023-02" db="EMBL/GenBank/DDBJ databases">
        <title>LHISI_Scaffold_Assembly.</title>
        <authorList>
            <person name="Stuart O.P."/>
            <person name="Cleave R."/>
            <person name="Magrath M.J.L."/>
            <person name="Mikheyev A.S."/>
        </authorList>
    </citation>
    <scope>NUCLEOTIDE SEQUENCE [LARGE SCALE GENOMIC DNA]</scope>
    <source>
        <strain evidence="1">Daus_M_001</strain>
        <tissue evidence="1">Leg muscle</tissue>
    </source>
</reference>
<gene>
    <name evidence="1" type="ORF">PR048_028369</name>
</gene>
<sequence>MFIRAERGGDWDLHLFCQMEELPYRMPPHEYTRFVQEGVFTVWKGHEFWFGTCSEMVIEQNLMLSMKVKGFLISGRGFSDSVLTQLILSGPGYQKLCDALEKQFGISNTSSEQHVELPDSRRSRDDRNIQKFLNWFSAHPPLQTSLVLQSISTGVVADENINCDKATTIR</sequence>
<organism evidence="1 2">
    <name type="scientific">Dryococelus australis</name>
    <dbReference type="NCBI Taxonomy" id="614101"/>
    <lineage>
        <taxon>Eukaryota</taxon>
        <taxon>Metazoa</taxon>
        <taxon>Ecdysozoa</taxon>
        <taxon>Arthropoda</taxon>
        <taxon>Hexapoda</taxon>
        <taxon>Insecta</taxon>
        <taxon>Pterygota</taxon>
        <taxon>Neoptera</taxon>
        <taxon>Polyneoptera</taxon>
        <taxon>Phasmatodea</taxon>
        <taxon>Verophasmatodea</taxon>
        <taxon>Anareolatae</taxon>
        <taxon>Phasmatidae</taxon>
        <taxon>Eurycanthinae</taxon>
        <taxon>Dryococelus</taxon>
    </lineage>
</organism>
<evidence type="ECO:0000313" key="1">
    <source>
        <dbReference type="EMBL" id="KAJ8872029.1"/>
    </source>
</evidence>
<protein>
    <submittedName>
        <fullName evidence="1">Uncharacterized protein</fullName>
    </submittedName>
</protein>
<dbReference type="EMBL" id="JARBHB010000012">
    <property type="protein sequence ID" value="KAJ8872029.1"/>
    <property type="molecule type" value="Genomic_DNA"/>
</dbReference>